<dbReference type="PANTHER" id="PTHR37984">
    <property type="entry name" value="PROTEIN CBG26694"/>
    <property type="match status" value="1"/>
</dbReference>
<dbReference type="Proteomes" id="UP000765509">
    <property type="component" value="Unassembled WGS sequence"/>
</dbReference>
<dbReference type="Gene3D" id="3.30.70.270">
    <property type="match status" value="1"/>
</dbReference>
<protein>
    <recommendedName>
        <fullName evidence="3">Reverse transcriptase/retrotransposon-derived protein RNase H-like domain-containing protein</fullName>
    </recommendedName>
</protein>
<reference evidence="1" key="1">
    <citation type="submission" date="2021-03" db="EMBL/GenBank/DDBJ databases">
        <title>Draft genome sequence of rust myrtle Austropuccinia psidii MF-1, a brazilian biotype.</title>
        <authorList>
            <person name="Quecine M.C."/>
            <person name="Pachon D.M.R."/>
            <person name="Bonatelli M.L."/>
            <person name="Correr F.H."/>
            <person name="Franceschini L.M."/>
            <person name="Leite T.F."/>
            <person name="Margarido G.R.A."/>
            <person name="Almeida C.A."/>
            <person name="Ferrarezi J.A."/>
            <person name="Labate C.A."/>
        </authorList>
    </citation>
    <scope>NUCLEOTIDE SEQUENCE</scope>
    <source>
        <strain evidence="1">MF-1</strain>
    </source>
</reference>
<comment type="caution">
    <text evidence="1">The sequence shown here is derived from an EMBL/GenBank/DDBJ whole genome shotgun (WGS) entry which is preliminary data.</text>
</comment>
<keyword evidence="2" id="KW-1185">Reference proteome</keyword>
<proteinExistence type="predicted"/>
<evidence type="ECO:0000313" key="2">
    <source>
        <dbReference type="Proteomes" id="UP000765509"/>
    </source>
</evidence>
<accession>A0A9Q3EHA0</accession>
<dbReference type="InterPro" id="IPR043128">
    <property type="entry name" value="Rev_trsase/Diguanyl_cyclase"/>
</dbReference>
<dbReference type="SUPFAM" id="SSF56672">
    <property type="entry name" value="DNA/RNA polymerases"/>
    <property type="match status" value="1"/>
</dbReference>
<evidence type="ECO:0008006" key="3">
    <source>
        <dbReference type="Google" id="ProtNLM"/>
    </source>
</evidence>
<gene>
    <name evidence="1" type="ORF">O181_060953</name>
</gene>
<name>A0A9Q3EHA0_9BASI</name>
<dbReference type="InterPro" id="IPR043502">
    <property type="entry name" value="DNA/RNA_pol_sf"/>
</dbReference>
<organism evidence="1 2">
    <name type="scientific">Austropuccinia psidii MF-1</name>
    <dbReference type="NCBI Taxonomy" id="1389203"/>
    <lineage>
        <taxon>Eukaryota</taxon>
        <taxon>Fungi</taxon>
        <taxon>Dikarya</taxon>
        <taxon>Basidiomycota</taxon>
        <taxon>Pucciniomycotina</taxon>
        <taxon>Pucciniomycetes</taxon>
        <taxon>Pucciniales</taxon>
        <taxon>Sphaerophragmiaceae</taxon>
        <taxon>Austropuccinia</taxon>
    </lineage>
</organism>
<sequence>MQSFLGFASYHRSHIKPFADITSGLYKLCSKDVVYEITKERRNAYKRIKNELTHAPVLILHDFGLPFKFYIDAAFSQGLGPSLHQRQIVDGEPREGVT</sequence>
<dbReference type="InterPro" id="IPR050951">
    <property type="entry name" value="Retrovirus_Pol_polyprotein"/>
</dbReference>
<dbReference type="EMBL" id="AVOT02028677">
    <property type="protein sequence ID" value="MBW0521238.1"/>
    <property type="molecule type" value="Genomic_DNA"/>
</dbReference>
<evidence type="ECO:0000313" key="1">
    <source>
        <dbReference type="EMBL" id="MBW0521238.1"/>
    </source>
</evidence>
<dbReference type="AlphaFoldDB" id="A0A9Q3EHA0"/>
<dbReference type="PANTHER" id="PTHR37984:SF5">
    <property type="entry name" value="PROTEIN NYNRIN-LIKE"/>
    <property type="match status" value="1"/>
</dbReference>